<feature type="transmembrane region" description="Helical" evidence="1">
    <location>
        <begin position="179"/>
        <end position="198"/>
    </location>
</feature>
<proteinExistence type="predicted"/>
<keyword evidence="1" id="KW-0812">Transmembrane</keyword>
<accession>A0A146LI03</accession>
<reference evidence="2" key="1">
    <citation type="journal article" date="2016" name="Gigascience">
        <title>De novo construction of an expanded transcriptome assembly for the western tarnished plant bug, Lygus hesperus.</title>
        <authorList>
            <person name="Tassone E.E."/>
            <person name="Geib S.M."/>
            <person name="Hall B."/>
            <person name="Fabrick J.A."/>
            <person name="Brent C.S."/>
            <person name="Hull J.J."/>
        </authorList>
    </citation>
    <scope>NUCLEOTIDE SEQUENCE</scope>
</reference>
<dbReference type="EMBL" id="GDHC01012529">
    <property type="protein sequence ID" value="JAQ06100.1"/>
    <property type="molecule type" value="Transcribed_RNA"/>
</dbReference>
<name>A0A146LI03_LYGHE</name>
<organism evidence="2">
    <name type="scientific">Lygus hesperus</name>
    <name type="common">Western plant bug</name>
    <dbReference type="NCBI Taxonomy" id="30085"/>
    <lineage>
        <taxon>Eukaryota</taxon>
        <taxon>Metazoa</taxon>
        <taxon>Ecdysozoa</taxon>
        <taxon>Arthropoda</taxon>
        <taxon>Hexapoda</taxon>
        <taxon>Insecta</taxon>
        <taxon>Pterygota</taxon>
        <taxon>Neoptera</taxon>
        <taxon>Paraneoptera</taxon>
        <taxon>Hemiptera</taxon>
        <taxon>Heteroptera</taxon>
        <taxon>Panheteroptera</taxon>
        <taxon>Cimicomorpha</taxon>
        <taxon>Miridae</taxon>
        <taxon>Mirini</taxon>
        <taxon>Lygus</taxon>
    </lineage>
</organism>
<gene>
    <name evidence="2" type="ORF">g.13718</name>
</gene>
<protein>
    <submittedName>
        <fullName evidence="2">Uncharacterized protein</fullName>
    </submittedName>
</protein>
<evidence type="ECO:0000256" key="1">
    <source>
        <dbReference type="SAM" id="Phobius"/>
    </source>
</evidence>
<evidence type="ECO:0000313" key="2">
    <source>
        <dbReference type="EMBL" id="JAQ06100.1"/>
    </source>
</evidence>
<keyword evidence="1" id="KW-1133">Transmembrane helix</keyword>
<feature type="transmembrane region" description="Helical" evidence="1">
    <location>
        <begin position="145"/>
        <end position="167"/>
    </location>
</feature>
<keyword evidence="1" id="KW-0472">Membrane</keyword>
<feature type="transmembrane region" description="Helical" evidence="1">
    <location>
        <begin position="104"/>
        <end position="124"/>
    </location>
</feature>
<sequence length="293" mass="31031">MARPPVVLTLPRWCPTGSSYCCTTQPPSMAHFGRTSPLLPRCRVHGTPSPLPGMPPYPSRRFLGTTGGCTHSACSAPASVCATTLLESIPELLYCTPRFETVCLLIRCAFVSTVFAALTIGVCCPTTHTIDRSTPVCSTLCSHPSVVPATLVVVVVSTTASATVVMYPSTMATTAVSVLFGAVLGYLLSVLCHHLLFFRGVCGSPVHPPSTHCALLPSVCVVPYSARVWGSYNVCTVLRSATVFYSTCCNSPPSPPPSIPPPSYLYFVAVLSPSSVFAGSHPHPPYYLVSSLY</sequence>
<dbReference type="AlphaFoldDB" id="A0A146LI03"/>